<dbReference type="SUPFAM" id="SSF82199">
    <property type="entry name" value="SET domain"/>
    <property type="match status" value="1"/>
</dbReference>
<organism evidence="2 3">
    <name type="scientific">Phanerochaete sordida</name>
    <dbReference type="NCBI Taxonomy" id="48140"/>
    <lineage>
        <taxon>Eukaryota</taxon>
        <taxon>Fungi</taxon>
        <taxon>Dikarya</taxon>
        <taxon>Basidiomycota</taxon>
        <taxon>Agaricomycotina</taxon>
        <taxon>Agaricomycetes</taxon>
        <taxon>Polyporales</taxon>
        <taxon>Phanerochaetaceae</taxon>
        <taxon>Phanerochaete</taxon>
    </lineage>
</organism>
<protein>
    <submittedName>
        <fullName evidence="2">SET domain-containing protein</fullName>
    </submittedName>
</protein>
<dbReference type="Proteomes" id="UP000703269">
    <property type="component" value="Unassembled WGS sequence"/>
</dbReference>
<dbReference type="PANTHER" id="PTHR12350:SF19">
    <property type="entry name" value="SET DOMAIN-CONTAINING PROTEIN"/>
    <property type="match status" value="1"/>
</dbReference>
<proteinExistence type="predicted"/>
<evidence type="ECO:0000313" key="3">
    <source>
        <dbReference type="Proteomes" id="UP000703269"/>
    </source>
</evidence>
<dbReference type="OrthoDB" id="5984008at2759"/>
<reference evidence="2 3" key="1">
    <citation type="submission" date="2021-08" db="EMBL/GenBank/DDBJ databases">
        <title>Draft Genome Sequence of Phanerochaete sordida strain YK-624.</title>
        <authorList>
            <person name="Mori T."/>
            <person name="Dohra H."/>
            <person name="Suzuki T."/>
            <person name="Kawagishi H."/>
            <person name="Hirai H."/>
        </authorList>
    </citation>
    <scope>NUCLEOTIDE SEQUENCE [LARGE SCALE GENOMIC DNA]</scope>
    <source>
        <strain evidence="2 3">YK-624</strain>
    </source>
</reference>
<dbReference type="Pfam" id="PF00856">
    <property type="entry name" value="SET"/>
    <property type="match status" value="1"/>
</dbReference>
<gene>
    <name evidence="2" type="ORF">PsYK624_072830</name>
</gene>
<accession>A0A9P3LE09</accession>
<dbReference type="InterPro" id="IPR046341">
    <property type="entry name" value="SET_dom_sf"/>
</dbReference>
<comment type="caution">
    <text evidence="2">The sequence shown here is derived from an EMBL/GenBank/DDBJ whole genome shotgun (WGS) entry which is preliminary data.</text>
</comment>
<dbReference type="PROSITE" id="PS50280">
    <property type="entry name" value="SET"/>
    <property type="match status" value="1"/>
</dbReference>
<evidence type="ECO:0000313" key="2">
    <source>
        <dbReference type="EMBL" id="GJE91134.1"/>
    </source>
</evidence>
<evidence type="ECO:0000259" key="1">
    <source>
        <dbReference type="PROSITE" id="PS50280"/>
    </source>
</evidence>
<dbReference type="AlphaFoldDB" id="A0A9P3LE09"/>
<dbReference type="InterPro" id="IPR001214">
    <property type="entry name" value="SET_dom"/>
</dbReference>
<sequence length="178" mass="20354">MHIVENQPPSRMIDAGLSRDFYVHRDASWQEFSASLRTNKRWKAGDVLGPVRGTKSPRKYDTVQCGPSSEDNITVDSIFVYVNHSCDPNVAFDMSSKHPSEWHIRALKAIDAEEELTFFYPSTEWELDQPFECRCASPMCLGLVRGARDVGLEQIKARGYVSPWIIELFRDREERVGA</sequence>
<name>A0A9P3LE09_9APHY</name>
<keyword evidence="3" id="KW-1185">Reference proteome</keyword>
<dbReference type="EMBL" id="BPQB01000020">
    <property type="protein sequence ID" value="GJE91134.1"/>
    <property type="molecule type" value="Genomic_DNA"/>
</dbReference>
<dbReference type="PANTHER" id="PTHR12350">
    <property type="entry name" value="HISTONE-LYSINE N-METHYLTRANSFERASE-RELATED"/>
    <property type="match status" value="1"/>
</dbReference>
<dbReference type="InterPro" id="IPR053201">
    <property type="entry name" value="Flavunoidine_N-MTase"/>
</dbReference>
<dbReference type="Gene3D" id="2.170.270.10">
    <property type="entry name" value="SET domain"/>
    <property type="match status" value="1"/>
</dbReference>
<feature type="domain" description="SET" evidence="1">
    <location>
        <begin position="19"/>
        <end position="121"/>
    </location>
</feature>